<evidence type="ECO:0000259" key="7">
    <source>
        <dbReference type="PROSITE" id="PS51380"/>
    </source>
</evidence>
<evidence type="ECO:0000256" key="5">
    <source>
        <dbReference type="SAM" id="MobiDB-lite"/>
    </source>
</evidence>
<keyword evidence="4 6" id="KW-0472">Membrane</keyword>
<gene>
    <name evidence="8" type="ORF">K503DRAFT_698968</name>
</gene>
<dbReference type="GO" id="GO:0005794">
    <property type="term" value="C:Golgi apparatus"/>
    <property type="evidence" value="ECO:0007669"/>
    <property type="project" value="TreeGrafter"/>
</dbReference>
<accession>A0A1B7MP02</accession>
<feature type="transmembrane region" description="Helical" evidence="6">
    <location>
        <begin position="100"/>
        <end position="119"/>
    </location>
</feature>
<dbReference type="STRING" id="1314800.A0A1B7MP02"/>
<evidence type="ECO:0000256" key="1">
    <source>
        <dbReference type="ARBA" id="ARBA00004141"/>
    </source>
</evidence>
<feature type="transmembrane region" description="Helical" evidence="6">
    <location>
        <begin position="69"/>
        <end position="88"/>
    </location>
</feature>
<keyword evidence="2 6" id="KW-0812">Transmembrane</keyword>
<evidence type="ECO:0000313" key="9">
    <source>
        <dbReference type="Proteomes" id="UP000092154"/>
    </source>
</evidence>
<dbReference type="GO" id="GO:0006817">
    <property type="term" value="P:phosphate ion transport"/>
    <property type="evidence" value="ECO:0007669"/>
    <property type="project" value="TreeGrafter"/>
</dbReference>
<dbReference type="EMBL" id="KV448628">
    <property type="protein sequence ID" value="OAX34317.1"/>
    <property type="molecule type" value="Genomic_DNA"/>
</dbReference>
<organism evidence="8 9">
    <name type="scientific">Rhizopogon vinicolor AM-OR11-026</name>
    <dbReference type="NCBI Taxonomy" id="1314800"/>
    <lineage>
        <taxon>Eukaryota</taxon>
        <taxon>Fungi</taxon>
        <taxon>Dikarya</taxon>
        <taxon>Basidiomycota</taxon>
        <taxon>Agaricomycotina</taxon>
        <taxon>Agaricomycetes</taxon>
        <taxon>Agaricomycetidae</taxon>
        <taxon>Boletales</taxon>
        <taxon>Suillineae</taxon>
        <taxon>Rhizopogonaceae</taxon>
        <taxon>Rhizopogon</taxon>
    </lineage>
</organism>
<dbReference type="OrthoDB" id="9970435at2759"/>
<feature type="region of interest" description="Disordered" evidence="5">
    <location>
        <begin position="250"/>
        <end position="273"/>
    </location>
</feature>
<evidence type="ECO:0000256" key="6">
    <source>
        <dbReference type="SAM" id="Phobius"/>
    </source>
</evidence>
<dbReference type="Pfam" id="PF03124">
    <property type="entry name" value="EXS"/>
    <property type="match status" value="1"/>
</dbReference>
<feature type="transmembrane region" description="Helical" evidence="6">
    <location>
        <begin position="194"/>
        <end position="216"/>
    </location>
</feature>
<dbReference type="InterPro" id="IPR004342">
    <property type="entry name" value="EXS_C"/>
</dbReference>
<dbReference type="PROSITE" id="PS51380">
    <property type="entry name" value="EXS"/>
    <property type="match status" value="1"/>
</dbReference>
<name>A0A1B7MP02_9AGAM</name>
<reference evidence="8 9" key="1">
    <citation type="submission" date="2016-06" db="EMBL/GenBank/DDBJ databases">
        <title>Comparative genomics of the ectomycorrhizal sister species Rhizopogon vinicolor and Rhizopogon vesiculosus (Basidiomycota: Boletales) reveals a divergence of the mating type B locus.</title>
        <authorList>
            <consortium name="DOE Joint Genome Institute"/>
            <person name="Mujic A.B."/>
            <person name="Kuo A."/>
            <person name="Tritt A."/>
            <person name="Lipzen A."/>
            <person name="Chen C."/>
            <person name="Johnson J."/>
            <person name="Sharma A."/>
            <person name="Barry K."/>
            <person name="Grigoriev I.V."/>
            <person name="Spatafora J.W."/>
        </authorList>
    </citation>
    <scope>NUCLEOTIDE SEQUENCE [LARGE SCALE GENOMIC DNA]</scope>
    <source>
        <strain evidence="8 9">AM-OR11-026</strain>
    </source>
</reference>
<evidence type="ECO:0000256" key="2">
    <source>
        <dbReference type="ARBA" id="ARBA00022692"/>
    </source>
</evidence>
<dbReference type="Proteomes" id="UP000092154">
    <property type="component" value="Unassembled WGS sequence"/>
</dbReference>
<dbReference type="PANTHER" id="PTHR10783">
    <property type="entry name" value="XENOTROPIC AND POLYTROPIC RETROVIRUS RECEPTOR 1-RELATED"/>
    <property type="match status" value="1"/>
</dbReference>
<sequence>LWSRSRWWFLKNFAKLGTSGFRTVEFTDFWLGDQLCSLVYSFSNLYFIGCLYTRYFPNAWTTCGSENNWRPYFVLATLPFMVRFLQSLRRYGGSKLPTHLINAGKYGMGIVYYLCYFLWRRDGRLLGGTFTLWCLSAIVYALYGCAWDFLMDWSIFKPHAKYPLLRRELVYTSQIPLYYFALVSNFAIRFIWTFYIPSMSASFGLRTFIAGFLEMLRRIVWNFYRLENEHLGNMDQYRITHEVPLPYPVGNLHSNEDDDEDEEDCENADQAAS</sequence>
<evidence type="ECO:0000313" key="8">
    <source>
        <dbReference type="EMBL" id="OAX34317.1"/>
    </source>
</evidence>
<dbReference type="PANTHER" id="PTHR10783:SF103">
    <property type="entry name" value="SOLUTE CARRIER FAMILY 53 MEMBER 1"/>
    <property type="match status" value="1"/>
</dbReference>
<dbReference type="GO" id="GO:0016036">
    <property type="term" value="P:cellular response to phosphate starvation"/>
    <property type="evidence" value="ECO:0007669"/>
    <property type="project" value="TreeGrafter"/>
</dbReference>
<dbReference type="InParanoid" id="A0A1B7MP02"/>
<feature type="transmembrane region" description="Helical" evidence="6">
    <location>
        <begin position="38"/>
        <end position="57"/>
    </location>
</feature>
<feature type="transmembrane region" description="Helical" evidence="6">
    <location>
        <begin position="125"/>
        <end position="149"/>
    </location>
</feature>
<comment type="subcellular location">
    <subcellularLocation>
        <location evidence="1">Membrane</location>
        <topology evidence="1">Multi-pass membrane protein</topology>
    </subcellularLocation>
</comment>
<proteinExistence type="predicted"/>
<protein>
    <submittedName>
        <fullName evidence="8">EXS-domain-containing protein</fullName>
    </submittedName>
</protein>
<feature type="non-terminal residue" evidence="8">
    <location>
        <position position="1"/>
    </location>
</feature>
<feature type="domain" description="EXS" evidence="7">
    <location>
        <begin position="63"/>
        <end position="257"/>
    </location>
</feature>
<dbReference type="AlphaFoldDB" id="A0A1B7MP02"/>
<dbReference type="GO" id="GO:0000822">
    <property type="term" value="F:inositol hexakisphosphate binding"/>
    <property type="evidence" value="ECO:0007669"/>
    <property type="project" value="TreeGrafter"/>
</dbReference>
<keyword evidence="3 6" id="KW-1133">Transmembrane helix</keyword>
<evidence type="ECO:0000256" key="3">
    <source>
        <dbReference type="ARBA" id="ARBA00022989"/>
    </source>
</evidence>
<keyword evidence="9" id="KW-1185">Reference proteome</keyword>
<evidence type="ECO:0000256" key="4">
    <source>
        <dbReference type="ARBA" id="ARBA00023136"/>
    </source>
</evidence>
<feature type="compositionally biased region" description="Acidic residues" evidence="5">
    <location>
        <begin position="256"/>
        <end position="267"/>
    </location>
</feature>
<dbReference type="GO" id="GO:0005886">
    <property type="term" value="C:plasma membrane"/>
    <property type="evidence" value="ECO:0007669"/>
    <property type="project" value="TreeGrafter"/>
</dbReference>